<comment type="caution">
    <text evidence="9">The sequence shown here is derived from an EMBL/GenBank/DDBJ whole genome shotgun (WGS) entry which is preliminary data.</text>
</comment>
<evidence type="ECO:0000256" key="1">
    <source>
        <dbReference type="ARBA" id="ARBA00004141"/>
    </source>
</evidence>
<accession>A0A1E5FYI5</accession>
<dbReference type="STRING" id="766136.BHF68_12385"/>
<feature type="transmembrane region" description="Helical" evidence="8">
    <location>
        <begin position="212"/>
        <end position="244"/>
    </location>
</feature>
<feature type="transmembrane region" description="Helical" evidence="8">
    <location>
        <begin position="300"/>
        <end position="318"/>
    </location>
</feature>
<dbReference type="RefSeq" id="WP_069644448.1">
    <property type="nucleotide sequence ID" value="NZ_MIJE01000036.1"/>
</dbReference>
<dbReference type="AlphaFoldDB" id="A0A1E5FYI5"/>
<dbReference type="GO" id="GO:0009847">
    <property type="term" value="P:spore germination"/>
    <property type="evidence" value="ECO:0007669"/>
    <property type="project" value="InterPro"/>
</dbReference>
<evidence type="ECO:0000256" key="5">
    <source>
        <dbReference type="ARBA" id="ARBA00022692"/>
    </source>
</evidence>
<name>A0A1E5FYI5_9FIRM</name>
<keyword evidence="7 8" id="KW-0472">Membrane</keyword>
<protein>
    <submittedName>
        <fullName evidence="9">Uncharacterized protein</fullName>
    </submittedName>
</protein>
<sequence>MLETVNSKQAIFTIVMFITGSAIIFGVGGGAEQDIWIVIILSMLLVIPVLIMYARILEFYPGENLFTISKIVFGTFFGKFIIMLYTWYAFHLGGLVLRNFSEYIQIVSFPETPQIFTLTLMTIVTIYFVKSGIEVIGRWTVLFFPILLLVSLLVIMLSIPIMNPIYIRPTFEYGIMPVISNTSTVFAFPFAETVLFIMVFDKINGKVGLRKVYLYSLLIAGSMILLSSVKNVLVLGSAASLYYFPAHTAARLIEVGTFLQRIEVLTAIICIACGLIKISICLLVATRGIAALFNINDNKIFVFPTGLLMMSFAVIIYNNTIEMFSWATEIYKYYALPFQLLIPLILWLVLEIKMRKQKIL</sequence>
<dbReference type="NCBIfam" id="TIGR00912">
    <property type="entry name" value="2A0309"/>
    <property type="match status" value="1"/>
</dbReference>
<gene>
    <name evidence="9" type="ORF">BHF68_12385</name>
</gene>
<keyword evidence="10" id="KW-1185">Reference proteome</keyword>
<feature type="transmembrane region" description="Helical" evidence="8">
    <location>
        <begin position="112"/>
        <end position="129"/>
    </location>
</feature>
<dbReference type="Pfam" id="PF03845">
    <property type="entry name" value="Spore_permease"/>
    <property type="match status" value="1"/>
</dbReference>
<dbReference type="Proteomes" id="UP000094296">
    <property type="component" value="Unassembled WGS sequence"/>
</dbReference>
<keyword evidence="4" id="KW-0309">Germination</keyword>
<evidence type="ECO:0000256" key="6">
    <source>
        <dbReference type="ARBA" id="ARBA00022989"/>
    </source>
</evidence>
<keyword evidence="5 8" id="KW-0812">Transmembrane</keyword>
<dbReference type="PANTHER" id="PTHR34975:SF2">
    <property type="entry name" value="SPORE GERMINATION PROTEIN A2"/>
    <property type="match status" value="1"/>
</dbReference>
<comment type="subcellular location">
    <subcellularLocation>
        <location evidence="1">Membrane</location>
        <topology evidence="1">Multi-pass membrane protein</topology>
    </subcellularLocation>
</comment>
<feature type="transmembrane region" description="Helical" evidence="8">
    <location>
        <begin position="68"/>
        <end position="92"/>
    </location>
</feature>
<organism evidence="9 10">
    <name type="scientific">Desulfuribacillus alkaliarsenatis</name>
    <dbReference type="NCBI Taxonomy" id="766136"/>
    <lineage>
        <taxon>Bacteria</taxon>
        <taxon>Bacillati</taxon>
        <taxon>Bacillota</taxon>
        <taxon>Desulfuribacillia</taxon>
        <taxon>Desulfuribacillales</taxon>
        <taxon>Desulfuribacillaceae</taxon>
        <taxon>Desulfuribacillus</taxon>
    </lineage>
</organism>
<keyword evidence="3" id="KW-0813">Transport</keyword>
<evidence type="ECO:0000256" key="3">
    <source>
        <dbReference type="ARBA" id="ARBA00022448"/>
    </source>
</evidence>
<evidence type="ECO:0000256" key="7">
    <source>
        <dbReference type="ARBA" id="ARBA00023136"/>
    </source>
</evidence>
<dbReference type="OrthoDB" id="2380240at2"/>
<keyword evidence="6 8" id="KW-1133">Transmembrane helix</keyword>
<evidence type="ECO:0000256" key="4">
    <source>
        <dbReference type="ARBA" id="ARBA00022544"/>
    </source>
</evidence>
<dbReference type="EMBL" id="MIJE01000036">
    <property type="protein sequence ID" value="OEF95635.1"/>
    <property type="molecule type" value="Genomic_DNA"/>
</dbReference>
<evidence type="ECO:0000313" key="9">
    <source>
        <dbReference type="EMBL" id="OEF95635.1"/>
    </source>
</evidence>
<evidence type="ECO:0000256" key="8">
    <source>
        <dbReference type="SAM" id="Phobius"/>
    </source>
</evidence>
<feature type="transmembrane region" description="Helical" evidence="8">
    <location>
        <begin position="330"/>
        <end position="350"/>
    </location>
</feature>
<feature type="transmembrane region" description="Helical" evidence="8">
    <location>
        <begin position="264"/>
        <end position="293"/>
    </location>
</feature>
<feature type="transmembrane region" description="Helical" evidence="8">
    <location>
        <begin position="141"/>
        <end position="162"/>
    </location>
</feature>
<dbReference type="InterPro" id="IPR004761">
    <property type="entry name" value="Spore_GerAB"/>
</dbReference>
<feature type="transmembrane region" description="Helical" evidence="8">
    <location>
        <begin position="174"/>
        <end position="200"/>
    </location>
</feature>
<proteinExistence type="inferred from homology"/>
<evidence type="ECO:0000313" key="10">
    <source>
        <dbReference type="Proteomes" id="UP000094296"/>
    </source>
</evidence>
<feature type="transmembrane region" description="Helical" evidence="8">
    <location>
        <begin position="35"/>
        <end position="56"/>
    </location>
</feature>
<dbReference type="GO" id="GO:0016020">
    <property type="term" value="C:membrane"/>
    <property type="evidence" value="ECO:0007669"/>
    <property type="project" value="UniProtKB-SubCell"/>
</dbReference>
<comment type="similarity">
    <text evidence="2">Belongs to the amino acid-polyamine-organocation (APC) superfamily. Spore germination protein (SGP) (TC 2.A.3.9) family.</text>
</comment>
<dbReference type="PANTHER" id="PTHR34975">
    <property type="entry name" value="SPORE GERMINATION PROTEIN A2"/>
    <property type="match status" value="1"/>
</dbReference>
<feature type="transmembrane region" description="Helical" evidence="8">
    <location>
        <begin position="12"/>
        <end position="29"/>
    </location>
</feature>
<evidence type="ECO:0000256" key="2">
    <source>
        <dbReference type="ARBA" id="ARBA00007998"/>
    </source>
</evidence>
<reference evidence="9 10" key="1">
    <citation type="submission" date="2016-09" db="EMBL/GenBank/DDBJ databases">
        <title>Draft genome sequence for the type strain of Desulfuribacillus alkaliarsenatis AHT28, an obligately anaerobic, sulfidogenic bacterium isolated from Russian soda lake sediments.</title>
        <authorList>
            <person name="Abin C.A."/>
            <person name="Hollibaugh J.T."/>
        </authorList>
    </citation>
    <scope>NUCLEOTIDE SEQUENCE [LARGE SCALE GENOMIC DNA]</scope>
    <source>
        <strain evidence="9 10">AHT28</strain>
    </source>
</reference>